<dbReference type="PROSITE" id="PS51755">
    <property type="entry name" value="OMPR_PHOB"/>
    <property type="match status" value="1"/>
</dbReference>
<dbReference type="InterPro" id="IPR036388">
    <property type="entry name" value="WH-like_DNA-bd_sf"/>
</dbReference>
<evidence type="ECO:0000256" key="3">
    <source>
        <dbReference type="ARBA" id="ARBA00023125"/>
    </source>
</evidence>
<evidence type="ECO:0000313" key="11">
    <source>
        <dbReference type="Proteomes" id="UP000626982"/>
    </source>
</evidence>
<evidence type="ECO:0000313" key="10">
    <source>
        <dbReference type="EMBL" id="GGN83773.1"/>
    </source>
</evidence>
<dbReference type="Pfam" id="PF00072">
    <property type="entry name" value="Response_reg"/>
    <property type="match status" value="1"/>
</dbReference>
<evidence type="ECO:0000256" key="6">
    <source>
        <dbReference type="PROSITE-ProRule" id="PRU01091"/>
    </source>
</evidence>
<feature type="domain" description="Response regulatory" evidence="8">
    <location>
        <begin position="52"/>
        <end position="165"/>
    </location>
</feature>
<gene>
    <name evidence="10" type="primary">walR</name>
    <name evidence="10" type="ORF">GCM10010968_14920</name>
</gene>
<dbReference type="InterPro" id="IPR001867">
    <property type="entry name" value="OmpR/PhoB-type_DNA-bd"/>
</dbReference>
<reference evidence="11" key="1">
    <citation type="journal article" date="2019" name="Int. J. Syst. Evol. Microbiol.">
        <title>The Global Catalogue of Microorganisms (GCM) 10K type strain sequencing project: providing services to taxonomists for standard genome sequencing and annotation.</title>
        <authorList>
            <consortium name="The Broad Institute Genomics Platform"/>
            <consortium name="The Broad Institute Genome Sequencing Center for Infectious Disease"/>
            <person name="Wu L."/>
            <person name="Ma J."/>
        </authorList>
    </citation>
    <scope>NUCLEOTIDE SEQUENCE [LARGE SCALE GENOMIC DNA]</scope>
    <source>
        <strain evidence="11">CGMCC 1.6960</strain>
    </source>
</reference>
<dbReference type="CDD" id="cd00383">
    <property type="entry name" value="trans_reg_C"/>
    <property type="match status" value="1"/>
</dbReference>
<dbReference type="InterPro" id="IPR011006">
    <property type="entry name" value="CheY-like_superfamily"/>
</dbReference>
<evidence type="ECO:0000256" key="7">
    <source>
        <dbReference type="SAM" id="MobiDB-lite"/>
    </source>
</evidence>
<dbReference type="SMART" id="SM00448">
    <property type="entry name" value="REC"/>
    <property type="match status" value="1"/>
</dbReference>
<dbReference type="CDD" id="cd17574">
    <property type="entry name" value="REC_OmpR"/>
    <property type="match status" value="1"/>
</dbReference>
<keyword evidence="4" id="KW-0804">Transcription</keyword>
<comment type="caution">
    <text evidence="10">The sequence shown here is derived from an EMBL/GenBank/DDBJ whole genome shotgun (WGS) entry which is preliminary data.</text>
</comment>
<keyword evidence="3 6" id="KW-0238">DNA-binding</keyword>
<dbReference type="PANTHER" id="PTHR48111:SF4">
    <property type="entry name" value="DNA-BINDING DUAL TRANSCRIPTIONAL REGULATOR OMPR"/>
    <property type="match status" value="1"/>
</dbReference>
<keyword evidence="11" id="KW-1185">Reference proteome</keyword>
<accession>A0ABQ2KK57</accession>
<dbReference type="PANTHER" id="PTHR48111">
    <property type="entry name" value="REGULATOR OF RPOS"/>
    <property type="match status" value="1"/>
</dbReference>
<dbReference type="PROSITE" id="PS50110">
    <property type="entry name" value="RESPONSE_REGULATORY"/>
    <property type="match status" value="1"/>
</dbReference>
<feature type="compositionally biased region" description="Basic and acidic residues" evidence="7">
    <location>
        <begin position="35"/>
        <end position="45"/>
    </location>
</feature>
<dbReference type="Gene3D" id="1.10.10.10">
    <property type="entry name" value="Winged helix-like DNA-binding domain superfamily/Winged helix DNA-binding domain"/>
    <property type="match status" value="1"/>
</dbReference>
<protein>
    <submittedName>
        <fullName evidence="10">Transcriptional regulatory protein WalR</fullName>
    </submittedName>
</protein>
<dbReference type="InterPro" id="IPR001789">
    <property type="entry name" value="Sig_transdc_resp-reg_receiver"/>
</dbReference>
<dbReference type="Gene3D" id="6.10.250.690">
    <property type="match status" value="1"/>
</dbReference>
<feature type="domain" description="OmpR/PhoB-type" evidence="9">
    <location>
        <begin position="215"/>
        <end position="321"/>
    </location>
</feature>
<feature type="modified residue" description="4-aspartylphosphate" evidence="5">
    <location>
        <position position="101"/>
    </location>
</feature>
<feature type="region of interest" description="Disordered" evidence="7">
    <location>
        <begin position="166"/>
        <end position="195"/>
    </location>
</feature>
<dbReference type="InterPro" id="IPR016032">
    <property type="entry name" value="Sig_transdc_resp-reg_C-effctor"/>
</dbReference>
<evidence type="ECO:0000256" key="4">
    <source>
        <dbReference type="ARBA" id="ARBA00023163"/>
    </source>
</evidence>
<name>A0ABQ2KK57_9MICO</name>
<feature type="region of interest" description="Disordered" evidence="7">
    <location>
        <begin position="1"/>
        <end position="45"/>
    </location>
</feature>
<dbReference type="SMART" id="SM00862">
    <property type="entry name" value="Trans_reg_C"/>
    <property type="match status" value="1"/>
</dbReference>
<keyword evidence="1 5" id="KW-0597">Phosphoprotein</keyword>
<feature type="compositionally biased region" description="Pro residues" evidence="7">
    <location>
        <begin position="176"/>
        <end position="187"/>
    </location>
</feature>
<feature type="DNA-binding region" description="OmpR/PhoB-type" evidence="6">
    <location>
        <begin position="215"/>
        <end position="321"/>
    </location>
</feature>
<evidence type="ECO:0000259" key="9">
    <source>
        <dbReference type="PROSITE" id="PS51755"/>
    </source>
</evidence>
<evidence type="ECO:0000256" key="1">
    <source>
        <dbReference type="ARBA" id="ARBA00022553"/>
    </source>
</evidence>
<dbReference type="SUPFAM" id="SSF46894">
    <property type="entry name" value="C-terminal effector domain of the bipartite response regulators"/>
    <property type="match status" value="1"/>
</dbReference>
<dbReference type="InterPro" id="IPR039420">
    <property type="entry name" value="WalR-like"/>
</dbReference>
<dbReference type="EMBL" id="BMLM01000001">
    <property type="protein sequence ID" value="GGN83773.1"/>
    <property type="molecule type" value="Genomic_DNA"/>
</dbReference>
<sequence length="321" mass="35560">MSAPRSGRGAFEQRPADPTPNLRRHPMTALSSADATRHEGRRDPEGVVDKDVAVVIEDGEDIRELLAQVLTQAGFTVHAASDGVTGVDLVRRHDPVVVTIDVNMPGIDGFEAARQIRNSSSAYIVMITARGDEIDTLQGLQTGADDYIVKPFRPRELRARIEAMMRRPRELQVPHPSAPRPSAPHPTTPTSVGAAQHQLHLTGPLPWVEAAAPETSWLEHRGLRVEPDARVVELEGEELELTRSEFDILRMLLGSGRRVVSKLQLASMLRGERGERDQYLSEHDARAIEVHVANLRRKLGESPADPRWIETVRGVGYRRTA</sequence>
<evidence type="ECO:0000256" key="2">
    <source>
        <dbReference type="ARBA" id="ARBA00023015"/>
    </source>
</evidence>
<organism evidence="10 11">
    <name type="scientific">Agrococcus terreus</name>
    <dbReference type="NCBI Taxonomy" id="574649"/>
    <lineage>
        <taxon>Bacteria</taxon>
        <taxon>Bacillati</taxon>
        <taxon>Actinomycetota</taxon>
        <taxon>Actinomycetes</taxon>
        <taxon>Micrococcales</taxon>
        <taxon>Microbacteriaceae</taxon>
        <taxon>Agrococcus</taxon>
    </lineage>
</organism>
<keyword evidence="2" id="KW-0805">Transcription regulation</keyword>
<dbReference type="Gene3D" id="3.40.50.2300">
    <property type="match status" value="1"/>
</dbReference>
<proteinExistence type="predicted"/>
<dbReference type="Pfam" id="PF00486">
    <property type="entry name" value="Trans_reg_C"/>
    <property type="match status" value="1"/>
</dbReference>
<dbReference type="SUPFAM" id="SSF52172">
    <property type="entry name" value="CheY-like"/>
    <property type="match status" value="1"/>
</dbReference>
<dbReference type="Proteomes" id="UP000626982">
    <property type="component" value="Unassembled WGS sequence"/>
</dbReference>
<evidence type="ECO:0000259" key="8">
    <source>
        <dbReference type="PROSITE" id="PS50110"/>
    </source>
</evidence>
<evidence type="ECO:0000256" key="5">
    <source>
        <dbReference type="PROSITE-ProRule" id="PRU00169"/>
    </source>
</evidence>